<evidence type="ECO:0000313" key="3">
    <source>
        <dbReference type="Proteomes" id="UP000887013"/>
    </source>
</evidence>
<keyword evidence="3" id="KW-1185">Reference proteome</keyword>
<feature type="region of interest" description="Disordered" evidence="1">
    <location>
        <begin position="75"/>
        <end position="95"/>
    </location>
</feature>
<reference evidence="2" key="1">
    <citation type="submission" date="2020-08" db="EMBL/GenBank/DDBJ databases">
        <title>Multicomponent nature underlies the extraordinary mechanical properties of spider dragline silk.</title>
        <authorList>
            <person name="Kono N."/>
            <person name="Nakamura H."/>
            <person name="Mori M."/>
            <person name="Yoshida Y."/>
            <person name="Ohtoshi R."/>
            <person name="Malay A.D."/>
            <person name="Moran D.A.P."/>
            <person name="Tomita M."/>
            <person name="Numata K."/>
            <person name="Arakawa K."/>
        </authorList>
    </citation>
    <scope>NUCLEOTIDE SEQUENCE</scope>
</reference>
<accession>A0A8X6IVT9</accession>
<name>A0A8X6IVT9_NEPPI</name>
<protein>
    <submittedName>
        <fullName evidence="2">Uncharacterized protein</fullName>
    </submittedName>
</protein>
<dbReference type="Proteomes" id="UP000887013">
    <property type="component" value="Unassembled WGS sequence"/>
</dbReference>
<proteinExistence type="predicted"/>
<comment type="caution">
    <text evidence="2">The sequence shown here is derived from an EMBL/GenBank/DDBJ whole genome shotgun (WGS) entry which is preliminary data.</text>
</comment>
<evidence type="ECO:0000313" key="2">
    <source>
        <dbReference type="EMBL" id="GFS62742.1"/>
    </source>
</evidence>
<dbReference type="EMBL" id="BMAW01047800">
    <property type="protein sequence ID" value="GFS62742.1"/>
    <property type="molecule type" value="Genomic_DNA"/>
</dbReference>
<organism evidence="2 3">
    <name type="scientific">Nephila pilipes</name>
    <name type="common">Giant wood spider</name>
    <name type="synonym">Nephila maculata</name>
    <dbReference type="NCBI Taxonomy" id="299642"/>
    <lineage>
        <taxon>Eukaryota</taxon>
        <taxon>Metazoa</taxon>
        <taxon>Ecdysozoa</taxon>
        <taxon>Arthropoda</taxon>
        <taxon>Chelicerata</taxon>
        <taxon>Arachnida</taxon>
        <taxon>Araneae</taxon>
        <taxon>Araneomorphae</taxon>
        <taxon>Entelegynae</taxon>
        <taxon>Araneoidea</taxon>
        <taxon>Nephilidae</taxon>
        <taxon>Nephila</taxon>
    </lineage>
</organism>
<gene>
    <name evidence="2" type="primary">AVEN_50744_1</name>
    <name evidence="2" type="ORF">NPIL_202501</name>
</gene>
<dbReference type="AlphaFoldDB" id="A0A8X6IVT9"/>
<sequence length="323" mass="36624">MIFGIRVLSTASKKLSCDVDVVESLKKKEILGLMLILDIVYNATLLQKVEPTRRGRGRPRTINRDISVNNIEKFASQKGSKSMRKPPLPTKQTSDSRAWNLMSNECLDSSYFKSHVIKMQHGKPRGRKSKNTSILSITPMSTDITHMPLKNGENIEIKFPKMTPMSKKPTNNQGQKLHSAASSRPTVIYFKAPKSYTNSCPNGMEVKQSIINQRNLTCDQQLGVSFKDFRNAIHLRRKYGNFIDDATFEYVYELQIIKPDNLLIHFFSQTSKTISDQIVQNTPLQSEVSELQSTPDDSFFSCGQVIVDSIRMLYDEESVLGYA</sequence>
<evidence type="ECO:0000256" key="1">
    <source>
        <dbReference type="SAM" id="MobiDB-lite"/>
    </source>
</evidence>
<dbReference type="OrthoDB" id="6420785at2759"/>